<keyword evidence="1" id="KW-0472">Membrane</keyword>
<feature type="transmembrane region" description="Helical" evidence="1">
    <location>
        <begin position="207"/>
        <end position="226"/>
    </location>
</feature>
<feature type="transmembrane region" description="Helical" evidence="1">
    <location>
        <begin position="139"/>
        <end position="161"/>
    </location>
</feature>
<protein>
    <submittedName>
        <fullName evidence="2">Uncharacterized protein</fullName>
    </submittedName>
</protein>
<keyword evidence="1" id="KW-0812">Transmembrane</keyword>
<organism evidence="2 3">
    <name type="scientific">Glutamicibacter mishrai</name>
    <dbReference type="NCBI Taxonomy" id="1775880"/>
    <lineage>
        <taxon>Bacteria</taxon>
        <taxon>Bacillati</taxon>
        <taxon>Actinomycetota</taxon>
        <taxon>Actinomycetes</taxon>
        <taxon>Micrococcales</taxon>
        <taxon>Micrococcaceae</taxon>
        <taxon>Glutamicibacter</taxon>
    </lineage>
</organism>
<feature type="transmembrane region" description="Helical" evidence="1">
    <location>
        <begin position="59"/>
        <end position="79"/>
    </location>
</feature>
<dbReference type="RefSeq" id="WP_022876305.1">
    <property type="nucleotide sequence ID" value="NZ_CP032549.1"/>
</dbReference>
<feature type="transmembrane region" description="Helical" evidence="1">
    <location>
        <begin position="12"/>
        <end position="39"/>
    </location>
</feature>
<gene>
    <name evidence="2" type="ORF">D3791_14555</name>
</gene>
<evidence type="ECO:0000256" key="1">
    <source>
        <dbReference type="SAM" id="Phobius"/>
    </source>
</evidence>
<proteinExistence type="predicted"/>
<feature type="transmembrane region" description="Helical" evidence="1">
    <location>
        <begin position="86"/>
        <end position="108"/>
    </location>
</feature>
<dbReference type="AlphaFoldDB" id="A0A6H0SM30"/>
<evidence type="ECO:0000313" key="3">
    <source>
        <dbReference type="Proteomes" id="UP000502331"/>
    </source>
</evidence>
<keyword evidence="1" id="KW-1133">Transmembrane helix</keyword>
<sequence>MNRIMKVARMQLINKATFIGIPLMILVSAFLFTMTIWWLVRRSGGEGVLYGGGAQAPMWYFLALGIQALTMTFPFSMAMSISRRTFYLGTLALFSVCALVLSVFYYLMGLVETATGGWGLDGRFFALQWIADNSGFIQIMFYFVLMVLLFMIGFFVATIYMRWRQTGMVVFFTVLGLLVLGIIALFTFTSFWGQFWSWALTWTAGSVTLWGGLVAVLVAAGSYLTLRKATA</sequence>
<dbReference type="EMBL" id="CP032549">
    <property type="protein sequence ID" value="QIV88220.1"/>
    <property type="molecule type" value="Genomic_DNA"/>
</dbReference>
<feature type="transmembrane region" description="Helical" evidence="1">
    <location>
        <begin position="168"/>
        <end position="195"/>
    </location>
</feature>
<dbReference type="Proteomes" id="UP000502331">
    <property type="component" value="Chromosome"/>
</dbReference>
<keyword evidence="3" id="KW-1185">Reference proteome</keyword>
<evidence type="ECO:0000313" key="2">
    <source>
        <dbReference type="EMBL" id="QIV88220.1"/>
    </source>
</evidence>
<name>A0A6H0SM30_9MICC</name>
<reference evidence="2 3" key="1">
    <citation type="submission" date="2018-09" db="EMBL/GenBank/DDBJ databases">
        <title>Glutamicibacter mishrai S5-52T (LMG 29155T = KCTC 39846T).</title>
        <authorList>
            <person name="Das S.K."/>
        </authorList>
    </citation>
    <scope>NUCLEOTIDE SEQUENCE [LARGE SCALE GENOMIC DNA]</scope>
    <source>
        <strain evidence="2 3">S5-52</strain>
    </source>
</reference>
<accession>A0A6H0SM30</accession>